<dbReference type="AlphaFoldDB" id="X8E664"/>
<comment type="caution">
    <text evidence="1">The sequence shown here is derived from an EMBL/GenBank/DDBJ whole genome shotgun (WGS) entry which is preliminary data.</text>
</comment>
<name>X8E664_MYCXE</name>
<protein>
    <submittedName>
        <fullName evidence="1">Uncharacterized protein</fullName>
    </submittedName>
</protein>
<dbReference type="EMBL" id="JAOB01000006">
    <property type="protein sequence ID" value="EUA76397.1"/>
    <property type="molecule type" value="Genomic_DNA"/>
</dbReference>
<organism evidence="1">
    <name type="scientific">Mycobacterium xenopi 4042</name>
    <dbReference type="NCBI Taxonomy" id="1299334"/>
    <lineage>
        <taxon>Bacteria</taxon>
        <taxon>Bacillati</taxon>
        <taxon>Actinomycetota</taxon>
        <taxon>Actinomycetes</taxon>
        <taxon>Mycobacteriales</taxon>
        <taxon>Mycobacteriaceae</taxon>
        <taxon>Mycobacterium</taxon>
    </lineage>
</organism>
<gene>
    <name evidence="1" type="ORF">I553_7311</name>
</gene>
<evidence type="ECO:0000313" key="1">
    <source>
        <dbReference type="EMBL" id="EUA76397.1"/>
    </source>
</evidence>
<proteinExistence type="predicted"/>
<accession>X8E664</accession>
<sequence length="52" mass="5815">MQVSDARRFAVISLRGRRLAQLGSCLQQVSRQLSVRRAAPPAARYAQYPSAR</sequence>
<reference evidence="1" key="1">
    <citation type="submission" date="2014-01" db="EMBL/GenBank/DDBJ databases">
        <authorList>
            <person name="Brown-Elliot B."/>
            <person name="Wallace R."/>
            <person name="Lenaerts A."/>
            <person name="Ordway D."/>
            <person name="DeGroote M.A."/>
            <person name="Parker T."/>
            <person name="Sizemore C."/>
            <person name="Tallon L.J."/>
            <person name="Sadzewicz L.K."/>
            <person name="Sengamalay N."/>
            <person name="Fraser C.M."/>
            <person name="Hine E."/>
            <person name="Shefchek K.A."/>
            <person name="Das S.P."/>
            <person name="Tettelin H."/>
        </authorList>
    </citation>
    <scope>NUCLEOTIDE SEQUENCE [LARGE SCALE GENOMIC DNA]</scope>
    <source>
        <strain evidence="1">4042</strain>
    </source>
</reference>